<protein>
    <recommendedName>
        <fullName evidence="3">Type II toxin-antitoxin system PemK/MazF family toxin</fullName>
    </recommendedName>
</protein>
<proteinExistence type="predicted"/>
<name>A0A124EH43_TRASO</name>
<evidence type="ECO:0000313" key="2">
    <source>
        <dbReference type="Proteomes" id="UP000054078"/>
    </source>
</evidence>
<organism evidence="1 2">
    <name type="scientific">Tractidigestivibacter scatoligenes</name>
    <name type="common">Olsenella scatoligenes</name>
    <dbReference type="NCBI Taxonomy" id="1299998"/>
    <lineage>
        <taxon>Bacteria</taxon>
        <taxon>Bacillati</taxon>
        <taxon>Actinomycetota</taxon>
        <taxon>Coriobacteriia</taxon>
        <taxon>Coriobacteriales</taxon>
        <taxon>Atopobiaceae</taxon>
        <taxon>Tractidigestivibacter</taxon>
    </lineage>
</organism>
<evidence type="ECO:0008006" key="3">
    <source>
        <dbReference type="Google" id="ProtNLM"/>
    </source>
</evidence>
<accession>A0A124EH43</accession>
<reference evidence="1 2" key="1">
    <citation type="submission" date="2015-12" db="EMBL/GenBank/DDBJ databases">
        <title>Draft Genome Sequence of Olsenella scatoligenes SK9K4T; a Producer of 3-Methylindole- (skatole) and 4-Methylphenol- (p-cresol) Isolated from Pig Feces.</title>
        <authorList>
            <person name="Li X."/>
            <person name="Borg B."/>
            <person name="Canibe N."/>
        </authorList>
    </citation>
    <scope>NUCLEOTIDE SEQUENCE [LARGE SCALE GENOMIC DNA]</scope>
    <source>
        <strain evidence="1 2">SK9K4</strain>
    </source>
</reference>
<keyword evidence="2" id="KW-1185">Reference proteome</keyword>
<gene>
    <name evidence="1" type="ORF">AUL39_03785</name>
</gene>
<dbReference type="EMBL" id="LOJF01000001">
    <property type="protein sequence ID" value="KUH59442.1"/>
    <property type="molecule type" value="Genomic_DNA"/>
</dbReference>
<dbReference type="AlphaFoldDB" id="A0A124EH43"/>
<comment type="caution">
    <text evidence="1">The sequence shown here is derived from an EMBL/GenBank/DDBJ whole genome shotgun (WGS) entry which is preliminary data.</text>
</comment>
<sequence>MRPIVIIDERVSAVVAAKVTSAVPQERYLYCELADWQVEGLLRPSRAQVVPLFQVSRADVLRDTPLGTLTERDRVALQAALNAADGQGL</sequence>
<evidence type="ECO:0000313" key="1">
    <source>
        <dbReference type="EMBL" id="KUH59442.1"/>
    </source>
</evidence>
<dbReference type="Proteomes" id="UP000054078">
    <property type="component" value="Unassembled WGS sequence"/>
</dbReference>